<evidence type="ECO:0000256" key="1">
    <source>
        <dbReference type="ARBA" id="ARBA00004141"/>
    </source>
</evidence>
<organism evidence="9 10">
    <name type="scientific">Virgibacillus phasianinus</name>
    <dbReference type="NCBI Taxonomy" id="2017483"/>
    <lineage>
        <taxon>Bacteria</taxon>
        <taxon>Bacillati</taxon>
        <taxon>Bacillota</taxon>
        <taxon>Bacilli</taxon>
        <taxon>Bacillales</taxon>
        <taxon>Bacillaceae</taxon>
        <taxon>Virgibacillus</taxon>
    </lineage>
</organism>
<dbReference type="Pfam" id="PF01694">
    <property type="entry name" value="Rhomboid"/>
    <property type="match status" value="1"/>
</dbReference>
<dbReference type="KEGG" id="vil:CFK37_03210"/>
<protein>
    <submittedName>
        <fullName evidence="9">Rhomboid family intramembrane serine protease</fullName>
    </submittedName>
</protein>
<feature type="transmembrane region" description="Helical" evidence="7">
    <location>
        <begin position="97"/>
        <end position="117"/>
    </location>
</feature>
<feature type="transmembrane region" description="Helical" evidence="7">
    <location>
        <begin position="21"/>
        <end position="40"/>
    </location>
</feature>
<evidence type="ECO:0000259" key="8">
    <source>
        <dbReference type="Pfam" id="PF01694"/>
    </source>
</evidence>
<dbReference type="SUPFAM" id="SSF144091">
    <property type="entry name" value="Rhomboid-like"/>
    <property type="match status" value="1"/>
</dbReference>
<dbReference type="EMBL" id="CP022315">
    <property type="protein sequence ID" value="ASK61257.1"/>
    <property type="molecule type" value="Genomic_DNA"/>
</dbReference>
<reference evidence="9 10" key="1">
    <citation type="submission" date="2017-07" db="EMBL/GenBank/DDBJ databases">
        <title>Virgibacillus sp. LM2416.</title>
        <authorList>
            <person name="Tak E.J."/>
            <person name="Bae J.-W."/>
        </authorList>
    </citation>
    <scope>NUCLEOTIDE SEQUENCE [LARGE SCALE GENOMIC DNA]</scope>
    <source>
        <strain evidence="9 10">LM2416</strain>
    </source>
</reference>
<keyword evidence="5 7" id="KW-1133">Transmembrane helix</keyword>
<dbReference type="RefSeq" id="WP_089060535.1">
    <property type="nucleotide sequence ID" value="NZ_CP022315.1"/>
</dbReference>
<dbReference type="GO" id="GO:0016020">
    <property type="term" value="C:membrane"/>
    <property type="evidence" value="ECO:0007669"/>
    <property type="project" value="UniProtKB-SubCell"/>
</dbReference>
<sequence>MFIRSERSIKEFIRSYPIVSTIVIIHLVLLVIVRILSLPIGEQLYQWGAGSNILIHEGEYWRLLTSIFFHAGLSHALFNSFALVLFGPALEQMLGKFTFICTYLLAGLAGNLGTYVIEPTAFYTYIGASGAIYGLFGIYIFMVVFRKHLIDSQSARIVVTILVIGLILTFIRPGINVYAHVFGFLGGLALGPLVLANAKPFNTWKSQGASHTGSVQFNPSRWERKQKNKQIFKIILWTVLGILVVLGIFGRFF</sequence>
<evidence type="ECO:0000256" key="7">
    <source>
        <dbReference type="SAM" id="Phobius"/>
    </source>
</evidence>
<dbReference type="InterPro" id="IPR050925">
    <property type="entry name" value="Rhomboid_protease_S54"/>
</dbReference>
<accession>A0A220TZK4</accession>
<keyword evidence="6 7" id="KW-0472">Membrane</keyword>
<dbReference type="InterPro" id="IPR035952">
    <property type="entry name" value="Rhomboid-like_sf"/>
</dbReference>
<keyword evidence="3 7" id="KW-0812">Transmembrane</keyword>
<feature type="domain" description="Peptidase S54 rhomboid" evidence="8">
    <location>
        <begin position="58"/>
        <end position="195"/>
    </location>
</feature>
<name>A0A220TZK4_9BACI</name>
<evidence type="ECO:0000313" key="9">
    <source>
        <dbReference type="EMBL" id="ASK61257.1"/>
    </source>
</evidence>
<evidence type="ECO:0000256" key="5">
    <source>
        <dbReference type="ARBA" id="ARBA00022989"/>
    </source>
</evidence>
<proteinExistence type="inferred from homology"/>
<dbReference type="AlphaFoldDB" id="A0A220TZK4"/>
<comment type="similarity">
    <text evidence="2">Belongs to the peptidase S54 family.</text>
</comment>
<dbReference type="PANTHER" id="PTHR43731">
    <property type="entry name" value="RHOMBOID PROTEASE"/>
    <property type="match status" value="1"/>
</dbReference>
<evidence type="ECO:0000256" key="6">
    <source>
        <dbReference type="ARBA" id="ARBA00023136"/>
    </source>
</evidence>
<dbReference type="Gene3D" id="1.20.1540.10">
    <property type="entry name" value="Rhomboid-like"/>
    <property type="match status" value="1"/>
</dbReference>
<keyword evidence="9" id="KW-0645">Protease</keyword>
<dbReference type="Proteomes" id="UP000198312">
    <property type="component" value="Chromosome"/>
</dbReference>
<feature type="transmembrane region" description="Helical" evidence="7">
    <location>
        <begin position="154"/>
        <end position="171"/>
    </location>
</feature>
<feature type="transmembrane region" description="Helical" evidence="7">
    <location>
        <begin position="60"/>
        <end position="85"/>
    </location>
</feature>
<feature type="transmembrane region" description="Helical" evidence="7">
    <location>
        <begin position="231"/>
        <end position="252"/>
    </location>
</feature>
<keyword evidence="10" id="KW-1185">Reference proteome</keyword>
<evidence type="ECO:0000313" key="10">
    <source>
        <dbReference type="Proteomes" id="UP000198312"/>
    </source>
</evidence>
<evidence type="ECO:0000256" key="4">
    <source>
        <dbReference type="ARBA" id="ARBA00022801"/>
    </source>
</evidence>
<evidence type="ECO:0000256" key="3">
    <source>
        <dbReference type="ARBA" id="ARBA00022692"/>
    </source>
</evidence>
<dbReference type="PANTHER" id="PTHR43731:SF14">
    <property type="entry name" value="PRESENILIN-ASSOCIATED RHOMBOID-LIKE PROTEIN, MITOCHONDRIAL"/>
    <property type="match status" value="1"/>
</dbReference>
<dbReference type="OrthoDB" id="9813074at2"/>
<feature type="transmembrane region" description="Helical" evidence="7">
    <location>
        <begin position="123"/>
        <end position="142"/>
    </location>
</feature>
<gene>
    <name evidence="9" type="ORF">CFK37_03210</name>
</gene>
<keyword evidence="4" id="KW-0378">Hydrolase</keyword>
<dbReference type="InterPro" id="IPR022764">
    <property type="entry name" value="Peptidase_S54_rhomboid_dom"/>
</dbReference>
<evidence type="ECO:0000256" key="2">
    <source>
        <dbReference type="ARBA" id="ARBA00009045"/>
    </source>
</evidence>
<dbReference type="GO" id="GO:0004252">
    <property type="term" value="F:serine-type endopeptidase activity"/>
    <property type="evidence" value="ECO:0007669"/>
    <property type="project" value="InterPro"/>
</dbReference>
<feature type="transmembrane region" description="Helical" evidence="7">
    <location>
        <begin position="177"/>
        <end position="196"/>
    </location>
</feature>
<comment type="subcellular location">
    <subcellularLocation>
        <location evidence="1">Membrane</location>
        <topology evidence="1">Multi-pass membrane protein</topology>
    </subcellularLocation>
</comment>
<dbReference type="GO" id="GO:0006508">
    <property type="term" value="P:proteolysis"/>
    <property type="evidence" value="ECO:0007669"/>
    <property type="project" value="UniProtKB-KW"/>
</dbReference>